<evidence type="ECO:0000259" key="1">
    <source>
        <dbReference type="PROSITE" id="PS50932"/>
    </source>
</evidence>
<dbReference type="CDD" id="cd01545">
    <property type="entry name" value="PBP1_SalR"/>
    <property type="match status" value="1"/>
</dbReference>
<keyword evidence="3" id="KW-1185">Reference proteome</keyword>
<keyword evidence="2" id="KW-0238">DNA-binding</keyword>
<evidence type="ECO:0000313" key="3">
    <source>
        <dbReference type="Proteomes" id="UP000722336"/>
    </source>
</evidence>
<dbReference type="Proteomes" id="UP000722336">
    <property type="component" value="Unassembled WGS sequence"/>
</dbReference>
<feature type="domain" description="HTH lacI-type" evidence="1">
    <location>
        <begin position="15"/>
        <end position="69"/>
    </location>
</feature>
<dbReference type="GO" id="GO:0003677">
    <property type="term" value="F:DNA binding"/>
    <property type="evidence" value="ECO:0007669"/>
    <property type="project" value="UniProtKB-KW"/>
</dbReference>
<dbReference type="InterPro" id="IPR046335">
    <property type="entry name" value="LacI/GalR-like_sensor"/>
</dbReference>
<dbReference type="EMBL" id="JAGSPA010000005">
    <property type="protein sequence ID" value="MBV7257778.1"/>
    <property type="molecule type" value="Genomic_DNA"/>
</dbReference>
<proteinExistence type="predicted"/>
<protein>
    <submittedName>
        <fullName evidence="2">LacI family DNA-binding transcriptional regulator</fullName>
    </submittedName>
</protein>
<accession>A0ABS6SI97</accession>
<evidence type="ECO:0000313" key="2">
    <source>
        <dbReference type="EMBL" id="MBV7257778.1"/>
    </source>
</evidence>
<organism evidence="2 3">
    <name type="scientific">Pacificimonas pallii</name>
    <dbReference type="NCBI Taxonomy" id="2827236"/>
    <lineage>
        <taxon>Bacteria</taxon>
        <taxon>Pseudomonadati</taxon>
        <taxon>Pseudomonadota</taxon>
        <taxon>Alphaproteobacteria</taxon>
        <taxon>Sphingomonadales</taxon>
        <taxon>Sphingosinicellaceae</taxon>
        <taxon>Pacificimonas</taxon>
    </lineage>
</organism>
<dbReference type="CDD" id="cd01392">
    <property type="entry name" value="HTH_LacI"/>
    <property type="match status" value="1"/>
</dbReference>
<gene>
    <name evidence="2" type="ORF">KCG44_13410</name>
</gene>
<dbReference type="RefSeq" id="WP_218446628.1">
    <property type="nucleotide sequence ID" value="NZ_JAGSPA010000005.1"/>
</dbReference>
<sequence length="347" mass="36632">MADSKGGQAGVAARTTMIDVANAAGVSFKTVSRVLNGEAYVRESTRGKVLEAARSLDYQFNHAARSLRSGSAQIVSLLTGNQSRAYTQSVHLGALQQCQQAGVHVVVESAAADIEVNIEALERSLLETAPMGVVVTPPLCDNAEIIALLERHHFRYVLISPVAPGPGTPHVGMDDEAAAREMTALLIGLGHRQIGFIQGDPDDPASSLRRRGYLSALADAHIAAEDTLVVSGRFDWDSGLVAADRLLDLDDPPSAIFAANDDMAAAVIAAAYRRDMRVPGDLSVAGFGDTSVASVISPQLTTVYQPIVDMVSEAVRILTGVISGADVEVTQMTLPYRLVERGSTGKC</sequence>
<dbReference type="PANTHER" id="PTHR30146:SF153">
    <property type="entry name" value="LACTOSE OPERON REPRESSOR"/>
    <property type="match status" value="1"/>
</dbReference>
<comment type="caution">
    <text evidence="2">The sequence shown here is derived from an EMBL/GenBank/DDBJ whole genome shotgun (WGS) entry which is preliminary data.</text>
</comment>
<name>A0ABS6SI97_9SPHN</name>
<dbReference type="PANTHER" id="PTHR30146">
    <property type="entry name" value="LACI-RELATED TRANSCRIPTIONAL REPRESSOR"/>
    <property type="match status" value="1"/>
</dbReference>
<dbReference type="InterPro" id="IPR000843">
    <property type="entry name" value="HTH_LacI"/>
</dbReference>
<reference evidence="2 3" key="1">
    <citation type="submission" date="2021-04" db="EMBL/GenBank/DDBJ databases">
        <authorList>
            <person name="Pira H."/>
            <person name="Risdian C."/>
            <person name="Wink J."/>
        </authorList>
    </citation>
    <scope>NUCLEOTIDE SEQUENCE [LARGE SCALE GENOMIC DNA]</scope>
    <source>
        <strain evidence="2 3">WHA3</strain>
    </source>
</reference>
<dbReference type="PROSITE" id="PS00356">
    <property type="entry name" value="HTH_LACI_1"/>
    <property type="match status" value="1"/>
</dbReference>
<dbReference type="Pfam" id="PF13377">
    <property type="entry name" value="Peripla_BP_3"/>
    <property type="match status" value="1"/>
</dbReference>
<dbReference type="Pfam" id="PF00356">
    <property type="entry name" value="LacI"/>
    <property type="match status" value="1"/>
</dbReference>
<dbReference type="SMART" id="SM00354">
    <property type="entry name" value="HTH_LACI"/>
    <property type="match status" value="1"/>
</dbReference>
<dbReference type="PROSITE" id="PS50932">
    <property type="entry name" value="HTH_LACI_2"/>
    <property type="match status" value="1"/>
</dbReference>